<dbReference type="RefSeq" id="XP_007829087.1">
    <property type="nucleotide sequence ID" value="XM_007830896.1"/>
</dbReference>
<sequence>MYKKYIRKWGIRKNLRSIHVVDILRKDPNIGFNEVSTRYTGLVDAKRVQVYLHRLSEKRRQQIEIEAVAHGDGGHLTGRLTPSLNVVTFTTTAPERYLHHVQDYIRGTFTSGTWSKLWAPNSTSYARNFYLIDLAITAKNAFIHGYSSEAFGIIHLAFSQLGPCMRSDTVDMLACIHWVGLIYYSFSPETAGSWFKYSIGLSRIIYASGHYPQYQTAWIEQLGEIEIEQWIHVSVRAIEFNMRNLCKHLINDGRPKSDFVPLTAMLISRTRGMGAAVIPPADFANVGRLTWEGFGCVDLEDSWTKFALAGVLFDEGKYSKAKGIAEDILKMNKADNRQVVGLCFRILFLIAMKTGNMDDAMFWARESTSFWTTHLDAENELTIDAIYDMQELLRSRGDVGAARDCQKHISTMLNRRCERIQREIHGYDVSSSSSEMLASSNIVGMWITCR</sequence>
<dbReference type="InParanoid" id="W3XE22"/>
<protein>
    <recommendedName>
        <fullName evidence="3">Clr5 domain-containing protein</fullName>
    </recommendedName>
</protein>
<keyword evidence="2" id="KW-1185">Reference proteome</keyword>
<reference evidence="2" key="1">
    <citation type="journal article" date="2015" name="BMC Genomics">
        <title>Genomic and transcriptomic analysis of the endophytic fungus Pestalotiopsis fici reveals its lifestyle and high potential for synthesis of natural products.</title>
        <authorList>
            <person name="Wang X."/>
            <person name="Zhang X."/>
            <person name="Liu L."/>
            <person name="Xiang M."/>
            <person name="Wang W."/>
            <person name="Sun X."/>
            <person name="Che Y."/>
            <person name="Guo L."/>
            <person name="Liu G."/>
            <person name="Guo L."/>
            <person name="Wang C."/>
            <person name="Yin W.B."/>
            <person name="Stadler M."/>
            <person name="Zhang X."/>
            <person name="Liu X."/>
        </authorList>
    </citation>
    <scope>NUCLEOTIDE SEQUENCE [LARGE SCALE GENOMIC DNA]</scope>
    <source>
        <strain evidence="2">W106-1 / CGMCC3.15140</strain>
    </source>
</reference>
<dbReference type="STRING" id="1229662.W3XE22"/>
<accession>W3XE22</accession>
<dbReference type="HOGENOM" id="CLU_540910_0_0_1"/>
<evidence type="ECO:0000313" key="2">
    <source>
        <dbReference type="Proteomes" id="UP000030651"/>
    </source>
</evidence>
<dbReference type="EMBL" id="KI912110">
    <property type="protein sequence ID" value="ETS84290.1"/>
    <property type="molecule type" value="Genomic_DNA"/>
</dbReference>
<dbReference type="GeneID" id="19267328"/>
<evidence type="ECO:0008006" key="3">
    <source>
        <dbReference type="Google" id="ProtNLM"/>
    </source>
</evidence>
<gene>
    <name evidence="1" type="ORF">PFICI_02315</name>
</gene>
<organism evidence="1 2">
    <name type="scientific">Pestalotiopsis fici (strain W106-1 / CGMCC3.15140)</name>
    <dbReference type="NCBI Taxonomy" id="1229662"/>
    <lineage>
        <taxon>Eukaryota</taxon>
        <taxon>Fungi</taxon>
        <taxon>Dikarya</taxon>
        <taxon>Ascomycota</taxon>
        <taxon>Pezizomycotina</taxon>
        <taxon>Sordariomycetes</taxon>
        <taxon>Xylariomycetidae</taxon>
        <taxon>Amphisphaeriales</taxon>
        <taxon>Sporocadaceae</taxon>
        <taxon>Pestalotiopsis</taxon>
    </lineage>
</organism>
<dbReference type="OrthoDB" id="5986190at2759"/>
<evidence type="ECO:0000313" key="1">
    <source>
        <dbReference type="EMBL" id="ETS84290.1"/>
    </source>
</evidence>
<proteinExistence type="predicted"/>
<name>W3XE22_PESFW</name>
<dbReference type="KEGG" id="pfy:PFICI_02315"/>
<dbReference type="Proteomes" id="UP000030651">
    <property type="component" value="Unassembled WGS sequence"/>
</dbReference>
<dbReference type="AlphaFoldDB" id="W3XE22"/>